<dbReference type="InterPro" id="IPR000639">
    <property type="entry name" value="Epox_hydrolase-like"/>
</dbReference>
<evidence type="ECO:0000313" key="5">
    <source>
        <dbReference type="EMBL" id="KIW15547.1"/>
    </source>
</evidence>
<dbReference type="GeneID" id="27332678"/>
<keyword evidence="2" id="KW-0378">Hydrolase</keyword>
<dbReference type="Proteomes" id="UP000053328">
    <property type="component" value="Unassembled WGS sequence"/>
</dbReference>
<protein>
    <recommendedName>
        <fullName evidence="4">Epoxide hydrolase N-terminal domain-containing protein</fullName>
    </recommendedName>
</protein>
<dbReference type="HOGENOM" id="CLU_019414_0_0_1"/>
<dbReference type="PANTHER" id="PTHR21661">
    <property type="entry name" value="EPOXIDE HYDROLASE 1-RELATED"/>
    <property type="match status" value="1"/>
</dbReference>
<evidence type="ECO:0000259" key="4">
    <source>
        <dbReference type="Pfam" id="PF06441"/>
    </source>
</evidence>
<dbReference type="Gene3D" id="3.40.50.1820">
    <property type="entry name" value="alpha/beta hydrolase"/>
    <property type="match status" value="1"/>
</dbReference>
<evidence type="ECO:0000256" key="3">
    <source>
        <dbReference type="PIRSR" id="PIRSR001112-1"/>
    </source>
</evidence>
<proteinExistence type="inferred from homology"/>
<dbReference type="Pfam" id="PF06441">
    <property type="entry name" value="EHN"/>
    <property type="match status" value="1"/>
</dbReference>
<dbReference type="InterPro" id="IPR010497">
    <property type="entry name" value="Epoxide_hydro_N"/>
</dbReference>
<dbReference type="SUPFAM" id="SSF53474">
    <property type="entry name" value="alpha/beta-Hydrolases"/>
    <property type="match status" value="1"/>
</dbReference>
<feature type="active site" description="Proton donor" evidence="3">
    <location>
        <position position="317"/>
    </location>
</feature>
<reference evidence="5 6" key="1">
    <citation type="submission" date="2015-01" db="EMBL/GenBank/DDBJ databases">
        <title>The Genome Sequence of Exophiala spinifera CBS89968.</title>
        <authorList>
            <consortium name="The Broad Institute Genomics Platform"/>
            <person name="Cuomo C."/>
            <person name="de Hoog S."/>
            <person name="Gorbushina A."/>
            <person name="Stielow B."/>
            <person name="Teixiera M."/>
            <person name="Abouelleil A."/>
            <person name="Chapman S.B."/>
            <person name="Priest M."/>
            <person name="Young S.K."/>
            <person name="Wortman J."/>
            <person name="Nusbaum C."/>
            <person name="Birren B."/>
        </authorList>
    </citation>
    <scope>NUCLEOTIDE SEQUENCE [LARGE SCALE GENOMIC DNA]</scope>
    <source>
        <strain evidence="5 6">CBS 89968</strain>
    </source>
</reference>
<comment type="similarity">
    <text evidence="1">Belongs to the peptidase S33 family.</text>
</comment>
<dbReference type="EMBL" id="KN847495">
    <property type="protein sequence ID" value="KIW15547.1"/>
    <property type="molecule type" value="Genomic_DNA"/>
</dbReference>
<dbReference type="AlphaFoldDB" id="A0A0D1ZS01"/>
<dbReference type="PRINTS" id="PR00412">
    <property type="entry name" value="EPOXHYDRLASE"/>
</dbReference>
<dbReference type="RefSeq" id="XP_016235763.1">
    <property type="nucleotide sequence ID" value="XM_016379936.1"/>
</dbReference>
<dbReference type="PIRSF" id="PIRSF001112">
    <property type="entry name" value="Epoxide_hydrolase"/>
    <property type="match status" value="1"/>
</dbReference>
<dbReference type="STRING" id="91928.A0A0D1ZS01"/>
<feature type="active site" description="Proton acceptor" evidence="3">
    <location>
        <position position="377"/>
    </location>
</feature>
<dbReference type="VEuPathDB" id="FungiDB:PV08_05595"/>
<dbReference type="OrthoDB" id="7130006at2759"/>
<feature type="domain" description="Epoxide hydrolase N-terminal" evidence="4">
    <location>
        <begin position="16"/>
        <end position="128"/>
    </location>
</feature>
<evidence type="ECO:0000313" key="6">
    <source>
        <dbReference type="Proteomes" id="UP000053328"/>
    </source>
</evidence>
<dbReference type="InterPro" id="IPR029058">
    <property type="entry name" value="AB_hydrolase_fold"/>
</dbReference>
<dbReference type="GO" id="GO:0004301">
    <property type="term" value="F:epoxide hydrolase activity"/>
    <property type="evidence" value="ECO:0007669"/>
    <property type="project" value="TreeGrafter"/>
</dbReference>
<accession>A0A0D1ZS01</accession>
<dbReference type="InterPro" id="IPR016292">
    <property type="entry name" value="Epoxide_hydrolase"/>
</dbReference>
<dbReference type="GO" id="GO:0097176">
    <property type="term" value="P:epoxide metabolic process"/>
    <property type="evidence" value="ECO:0007669"/>
    <property type="project" value="TreeGrafter"/>
</dbReference>
<evidence type="ECO:0000256" key="2">
    <source>
        <dbReference type="ARBA" id="ARBA00022801"/>
    </source>
</evidence>
<name>A0A0D1ZS01_9EURO</name>
<keyword evidence="6" id="KW-1185">Reference proteome</keyword>
<feature type="active site" description="Nucleophile" evidence="3">
    <location>
        <position position="197"/>
    </location>
</feature>
<gene>
    <name evidence="5" type="ORF">PV08_05595</name>
</gene>
<organism evidence="5 6">
    <name type="scientific">Exophiala spinifera</name>
    <dbReference type="NCBI Taxonomy" id="91928"/>
    <lineage>
        <taxon>Eukaryota</taxon>
        <taxon>Fungi</taxon>
        <taxon>Dikarya</taxon>
        <taxon>Ascomycota</taxon>
        <taxon>Pezizomycotina</taxon>
        <taxon>Eurotiomycetes</taxon>
        <taxon>Chaetothyriomycetidae</taxon>
        <taxon>Chaetothyriales</taxon>
        <taxon>Herpotrichiellaceae</taxon>
        <taxon>Exophiala</taxon>
    </lineage>
</organism>
<evidence type="ECO:0000256" key="1">
    <source>
        <dbReference type="ARBA" id="ARBA00010088"/>
    </source>
</evidence>
<sequence length="405" mass="46358">MAEYDNIPCRATVRLDKFKLAISDEQISDLKTLIRLSPLAPETYENLHTDDGHFGVSHEWMKEAKERWLHGYDWRKVEAHNNSFPNFIAHVEDDDGETYRMHFAGLFSKREDAIPILYMHGWPGSHFECLDILNLYRRKYSPDNLPYHIIAATLPGWTLSSGPPLTRDFDTLDIARLMNKLMHGLGFGAGYVIQGGDIGSFTGKVMIGVYDECKVNFAAQNQVPPGVDESQFTEVEKHLMETRARAFYLTGNAYAREHGTRPATIGFALSASPLALLAWIGEKFIEWTDVTPPLDQILDSISLYWFTQSFARCIYTYREYSGVPGGRVLPHSEPKYNNRKPIAWSWYPKEVFPVPKAWAVAQDMNLVQFRQHEVGGHFAVMEQPEEMLQDMEDFLQTIGWPLNSE</sequence>
<dbReference type="PANTHER" id="PTHR21661:SF39">
    <property type="entry name" value="HYDROLASE, PUTATIVE (AFU_ORTHOLOGUE AFUA_3G08960)-RELATED"/>
    <property type="match status" value="1"/>
</dbReference>